<dbReference type="OrthoDB" id="6716594at2"/>
<dbReference type="Proteomes" id="UP000218896">
    <property type="component" value="Unassembled WGS sequence"/>
</dbReference>
<dbReference type="InterPro" id="IPR014755">
    <property type="entry name" value="Cu-Rt/internalin_Ig-like"/>
</dbReference>
<evidence type="ECO:0000313" key="3">
    <source>
        <dbReference type="EMBL" id="PAU78653.1"/>
    </source>
</evidence>
<protein>
    <recommendedName>
        <fullName evidence="2">SbsA Ig-like domain-containing protein</fullName>
    </recommendedName>
</protein>
<dbReference type="Gene3D" id="2.60.40.1220">
    <property type="match status" value="1"/>
</dbReference>
<comment type="caution">
    <text evidence="3">The sequence shown here is derived from an EMBL/GenBank/DDBJ whole genome shotgun (WGS) entry which is preliminary data.</text>
</comment>
<evidence type="ECO:0000256" key="1">
    <source>
        <dbReference type="ARBA" id="ARBA00022729"/>
    </source>
</evidence>
<accession>A0A2A2F279</accession>
<dbReference type="RefSeq" id="WP_095618227.1">
    <property type="nucleotide sequence ID" value="NZ_NSKD01000007.1"/>
</dbReference>
<dbReference type="InterPro" id="IPR032812">
    <property type="entry name" value="SbsA_Ig"/>
</dbReference>
<dbReference type="Pfam" id="PF13205">
    <property type="entry name" value="Big_5"/>
    <property type="match status" value="2"/>
</dbReference>
<keyword evidence="4" id="KW-1185">Reference proteome</keyword>
<dbReference type="PROSITE" id="PS51257">
    <property type="entry name" value="PROKAR_LIPOPROTEIN"/>
    <property type="match status" value="1"/>
</dbReference>
<feature type="domain" description="SbsA Ig-like" evidence="2">
    <location>
        <begin position="540"/>
        <end position="617"/>
    </location>
</feature>
<feature type="domain" description="SbsA Ig-like" evidence="2">
    <location>
        <begin position="43"/>
        <end position="147"/>
    </location>
</feature>
<keyword evidence="1" id="KW-0732">Signal</keyword>
<proteinExistence type="predicted"/>
<dbReference type="EMBL" id="NSKD01000007">
    <property type="protein sequence ID" value="PAU78653.1"/>
    <property type="molecule type" value="Genomic_DNA"/>
</dbReference>
<gene>
    <name evidence="3" type="ORF">CK501_13270</name>
</gene>
<evidence type="ECO:0000313" key="4">
    <source>
        <dbReference type="Proteomes" id="UP000218896"/>
    </source>
</evidence>
<dbReference type="AlphaFoldDB" id="A0A2A2F279"/>
<reference evidence="3 4" key="1">
    <citation type="submission" date="2017-08" db="EMBL/GenBank/DDBJ databases">
        <title>Halovibrio sewagensis sp. nov., isolated from wastewater of high salinity.</title>
        <authorList>
            <person name="Dong X."/>
            <person name="Zhang G."/>
        </authorList>
    </citation>
    <scope>NUCLEOTIDE SEQUENCE [LARGE SCALE GENOMIC DNA]</scope>
    <source>
        <strain evidence="3 4">YL5-2</strain>
    </source>
</reference>
<sequence length="1110" mass="119233">MKQQYTLALIPLLLLTGCMGGEEQSDDIEVSASGSGGDTYLSYSYPTDGQADVSPEAEVVMRFSHAIADSEGEATSKIQLQKDGEKDVQYSLEKVDGGRSLVLTPNGGLDAQSDYSVTFEGGPLLAADGSSITEPNAQGEPGIQFSTRNLYDGPNNRVEGTDSFEVASAVPLPDSQKSEPGQFGPMNFSTFRLRTTHPVHPQWRDKGGTIELTDSSGEAVDANVIVRGNNISVDPCVTESLAACGSRDDVLEAGETYTLSLDNVPSKTDGDQLLNQEFKYTPRETGPTVVAEQITVDSGLASGESESQATKSILNGQVINGVTLNSVLQGVTDTSQQTGSLFAELGYAPSFGSDEPLPLRIPRNSVLRSTSIDVKVGGEVPILKAREGDGNYGPQETTGDIKVTMISDANGYLSPNPYTDNDNAPRHVTLFMDIAMNTESEQPNAALSQDLMSVELRGIAMVRDGVLTIDAIGVVEPELLGQEYTDSTIAFNLKGDISEDAPTDAADLRPVDDEGPKLLSWMPGPENAVPDTRQAMQRPGDPVILNFNEPIRESSVEEGISLYANNFPVQDFSTKVDGTTVTINPEGGLKHGVDYRVDITNKLTDLAGNGRAIGPLTFSLPAIDDGSGVTPRSPIALTTYPGYPCETTQDAVDLEEGTHGQCWDAAPDGEAGDVLPVTKMPADRPIVVVFSQSMNRDSIRLGETFIVEKVSQSDVGGTIGEAETVEGRLEKNNQRVRFYPDEPWDEDSFYRYTMVSAESGDCSNVICGANGQALQTDLLEDPTDNGGQPMTIYFEGVAKRQVEDVDWLEFEEGATRQSVFTPLRNLPIRDVNSNYEIDCASLDGTDCLEPWDHLPNGEGGYKPSANAAKLQVVGQKVNGLSLLPSGAAVGCAGYDEDTQCPEKKFIYQTYGLNTEVVGPAKDLETGKRGVGVLLYPTMLATTSASVYLEGLEVLGESEQATGPQLLRMRYAQDKPSCTSDCSRTKLIPGIIVEGDDNGSPVFKTKVDLALDAPALEPSLGASHDLFSKPFPLELKGDITFFDDGRMQVVQKNSNHPEINVNIDALEIGDLPGIVSFTIPLEIPRDGIYLNFISNPVKDLPQRLRQTASEQ</sequence>
<name>A0A2A2F279_9GAMM</name>
<organism evidence="3 4">
    <name type="scientific">Halovibrio salipaludis</name>
    <dbReference type="NCBI Taxonomy" id="2032626"/>
    <lineage>
        <taxon>Bacteria</taxon>
        <taxon>Pseudomonadati</taxon>
        <taxon>Pseudomonadota</taxon>
        <taxon>Gammaproteobacteria</taxon>
        <taxon>Oceanospirillales</taxon>
        <taxon>Halomonadaceae</taxon>
        <taxon>Halovibrio</taxon>
    </lineage>
</organism>
<evidence type="ECO:0000259" key="2">
    <source>
        <dbReference type="Pfam" id="PF13205"/>
    </source>
</evidence>